<dbReference type="Pfam" id="PF14997">
    <property type="entry name" value="CECR6_TMEM121"/>
    <property type="match status" value="1"/>
</dbReference>
<dbReference type="InParanoid" id="A0A1S3KB56"/>
<keyword evidence="2" id="KW-0812">Transmembrane</keyword>
<dbReference type="RefSeq" id="XP_013419722.1">
    <property type="nucleotide sequence ID" value="XM_013564268.1"/>
</dbReference>
<dbReference type="OrthoDB" id="5964337at2759"/>
<gene>
    <name evidence="4" type="primary">LOC106180309</name>
</gene>
<reference evidence="4" key="1">
    <citation type="submission" date="2025-08" db="UniProtKB">
        <authorList>
            <consortium name="RefSeq"/>
        </authorList>
    </citation>
    <scope>IDENTIFICATION</scope>
    <source>
        <tissue evidence="4">Gonads</tissue>
    </source>
</reference>
<dbReference type="GeneID" id="106180309"/>
<dbReference type="PANTHER" id="PTHR47399">
    <property type="entry name" value="TRANSMEMBRANE PROTEIN 121B"/>
    <property type="match status" value="1"/>
</dbReference>
<dbReference type="KEGG" id="lak:106180309"/>
<sequence>MPAGKILVEVCHKCYPWPIYIASLLLVIAQGSLLNFGYLVPHFQGDWFWWFVPDMGITAGFIVTFHAAHKFHKRTKNVAPGQEPKPEGRLEGGEWQGLLPLGYLAWLLYSGFLVARLVIIFKNIAGNLTEDVFFGPNFLKLVMAFTGPIFLLIVMSQHNAQLETRKRYYIQTLTVIVPFDIWDSIDFLEILFLYNHRSPMALNIPDSLQNIILAFSMINLILPFFCIVVLSKSYYGHRRHVLSKGWRINYVFLHILLLDGAFAVLRFILWAQYKVDISIFLIKNIVMIGVEVINVCELQQEPEDRDFDDVDAGNMDMVEVVMERDNAYINGGMENGNQGNGNQGNSVTAL</sequence>
<feature type="transmembrane region" description="Helical" evidence="2">
    <location>
        <begin position="137"/>
        <end position="156"/>
    </location>
</feature>
<feature type="transmembrane region" description="Helical" evidence="2">
    <location>
        <begin position="47"/>
        <end position="68"/>
    </location>
</feature>
<evidence type="ECO:0000256" key="1">
    <source>
        <dbReference type="ARBA" id="ARBA00007711"/>
    </source>
</evidence>
<dbReference type="Proteomes" id="UP000085678">
    <property type="component" value="Unplaced"/>
</dbReference>
<organism evidence="3 4">
    <name type="scientific">Lingula anatina</name>
    <name type="common">Brachiopod</name>
    <name type="synonym">Lingula unguis</name>
    <dbReference type="NCBI Taxonomy" id="7574"/>
    <lineage>
        <taxon>Eukaryota</taxon>
        <taxon>Metazoa</taxon>
        <taxon>Spiralia</taxon>
        <taxon>Lophotrochozoa</taxon>
        <taxon>Brachiopoda</taxon>
        <taxon>Linguliformea</taxon>
        <taxon>Lingulata</taxon>
        <taxon>Lingulida</taxon>
        <taxon>Linguloidea</taxon>
        <taxon>Lingulidae</taxon>
        <taxon>Lingula</taxon>
    </lineage>
</organism>
<keyword evidence="2" id="KW-0472">Membrane</keyword>
<protein>
    <submittedName>
        <fullName evidence="4">Uncharacterized protein LOC106180309</fullName>
    </submittedName>
</protein>
<proteinExistence type="inferred from homology"/>
<evidence type="ECO:0000313" key="3">
    <source>
        <dbReference type="Proteomes" id="UP000085678"/>
    </source>
</evidence>
<keyword evidence="3" id="KW-1185">Reference proteome</keyword>
<dbReference type="InterPro" id="IPR032776">
    <property type="entry name" value="CECR6/TMEM121"/>
</dbReference>
<evidence type="ECO:0000256" key="2">
    <source>
        <dbReference type="SAM" id="Phobius"/>
    </source>
</evidence>
<feature type="transmembrane region" description="Helical" evidence="2">
    <location>
        <begin position="20"/>
        <end position="41"/>
    </location>
</feature>
<feature type="transmembrane region" description="Helical" evidence="2">
    <location>
        <begin position="251"/>
        <end position="271"/>
    </location>
</feature>
<feature type="transmembrane region" description="Helical" evidence="2">
    <location>
        <begin position="103"/>
        <end position="125"/>
    </location>
</feature>
<dbReference type="PANTHER" id="PTHR47399:SF1">
    <property type="entry name" value="TRANSMEMBRANE PROTEIN 121B"/>
    <property type="match status" value="1"/>
</dbReference>
<name>A0A1S3KB56_LINAN</name>
<evidence type="ECO:0000313" key="4">
    <source>
        <dbReference type="RefSeq" id="XP_013419722.1"/>
    </source>
</evidence>
<keyword evidence="2" id="KW-1133">Transmembrane helix</keyword>
<comment type="similarity">
    <text evidence="1">Belongs to the TMEM121 family.</text>
</comment>
<dbReference type="AlphaFoldDB" id="A0A1S3KB56"/>
<dbReference type="InterPro" id="IPR026624">
    <property type="entry name" value="CECR6"/>
</dbReference>
<feature type="transmembrane region" description="Helical" evidence="2">
    <location>
        <begin position="211"/>
        <end position="230"/>
    </location>
</feature>
<accession>A0A1S3KB56</accession>